<keyword evidence="1" id="KW-1133">Transmembrane helix</keyword>
<dbReference type="InParanoid" id="A0A200Q527"/>
<dbReference type="AlphaFoldDB" id="A0A200Q527"/>
<keyword evidence="3" id="KW-1185">Reference proteome</keyword>
<keyword evidence="1" id="KW-0812">Transmembrane</keyword>
<gene>
    <name evidence="2" type="ORF">BVC80_447g5</name>
</gene>
<sequence length="100" mass="10699">MAPKNKNAVGTELKMTLLPFLGGSTETDCCDNGRAVNDIGSPILFNIIKCLNFYVVVDTPPLSLSLITTADRSMGAHVGSFSWVSNMATVLTLVFSVFLV</sequence>
<accession>A0A200Q527</accession>
<feature type="transmembrane region" description="Helical" evidence="1">
    <location>
        <begin position="81"/>
        <end position="99"/>
    </location>
</feature>
<reference evidence="2 3" key="1">
    <citation type="journal article" date="2017" name="Mol. Plant">
        <title>The Genome of Medicinal Plant Macleaya cordata Provides New Insights into Benzylisoquinoline Alkaloids Metabolism.</title>
        <authorList>
            <person name="Liu X."/>
            <person name="Liu Y."/>
            <person name="Huang P."/>
            <person name="Ma Y."/>
            <person name="Qing Z."/>
            <person name="Tang Q."/>
            <person name="Cao H."/>
            <person name="Cheng P."/>
            <person name="Zheng Y."/>
            <person name="Yuan Z."/>
            <person name="Zhou Y."/>
            <person name="Liu J."/>
            <person name="Tang Z."/>
            <person name="Zhuo Y."/>
            <person name="Zhang Y."/>
            <person name="Yu L."/>
            <person name="Huang J."/>
            <person name="Yang P."/>
            <person name="Peng Q."/>
            <person name="Zhang J."/>
            <person name="Jiang W."/>
            <person name="Zhang Z."/>
            <person name="Lin K."/>
            <person name="Ro D.K."/>
            <person name="Chen X."/>
            <person name="Xiong X."/>
            <person name="Shang Y."/>
            <person name="Huang S."/>
            <person name="Zeng J."/>
        </authorList>
    </citation>
    <scope>NUCLEOTIDE SEQUENCE [LARGE SCALE GENOMIC DNA]</scope>
    <source>
        <strain evidence="3">cv. BLH2017</strain>
        <tissue evidence="2">Root</tissue>
    </source>
</reference>
<organism evidence="2 3">
    <name type="scientific">Macleaya cordata</name>
    <name type="common">Five-seeded plume-poppy</name>
    <name type="synonym">Bocconia cordata</name>
    <dbReference type="NCBI Taxonomy" id="56857"/>
    <lineage>
        <taxon>Eukaryota</taxon>
        <taxon>Viridiplantae</taxon>
        <taxon>Streptophyta</taxon>
        <taxon>Embryophyta</taxon>
        <taxon>Tracheophyta</taxon>
        <taxon>Spermatophyta</taxon>
        <taxon>Magnoliopsida</taxon>
        <taxon>Ranunculales</taxon>
        <taxon>Papaveraceae</taxon>
        <taxon>Papaveroideae</taxon>
        <taxon>Macleaya</taxon>
    </lineage>
</organism>
<evidence type="ECO:0000313" key="2">
    <source>
        <dbReference type="EMBL" id="OVA05534.1"/>
    </source>
</evidence>
<comment type="caution">
    <text evidence="2">The sequence shown here is derived from an EMBL/GenBank/DDBJ whole genome shotgun (WGS) entry which is preliminary data.</text>
</comment>
<protein>
    <submittedName>
        <fullName evidence="2">Uncharacterized protein</fullName>
    </submittedName>
</protein>
<evidence type="ECO:0000256" key="1">
    <source>
        <dbReference type="SAM" id="Phobius"/>
    </source>
</evidence>
<name>A0A200Q527_MACCD</name>
<evidence type="ECO:0000313" key="3">
    <source>
        <dbReference type="Proteomes" id="UP000195402"/>
    </source>
</evidence>
<proteinExistence type="predicted"/>
<dbReference type="Proteomes" id="UP000195402">
    <property type="component" value="Unassembled WGS sequence"/>
</dbReference>
<keyword evidence="1" id="KW-0472">Membrane</keyword>
<dbReference type="EMBL" id="MVGT01003116">
    <property type="protein sequence ID" value="OVA05534.1"/>
    <property type="molecule type" value="Genomic_DNA"/>
</dbReference>